<evidence type="ECO:0000313" key="2">
    <source>
        <dbReference type="EMBL" id="MEH0635767.1"/>
    </source>
</evidence>
<organism evidence="2 3">
    <name type="scientific">Streptomyces bottropensis</name>
    <dbReference type="NCBI Taxonomy" id="42235"/>
    <lineage>
        <taxon>Bacteria</taxon>
        <taxon>Bacillati</taxon>
        <taxon>Actinomycetota</taxon>
        <taxon>Actinomycetes</taxon>
        <taxon>Kitasatosporales</taxon>
        <taxon>Streptomycetaceae</taxon>
        <taxon>Streptomyces</taxon>
    </lineage>
</organism>
<evidence type="ECO:0000256" key="1">
    <source>
        <dbReference type="SAM" id="MobiDB-lite"/>
    </source>
</evidence>
<dbReference type="EMBL" id="JARULZ010000001">
    <property type="protein sequence ID" value="MEH0635767.1"/>
    <property type="molecule type" value="Genomic_DNA"/>
</dbReference>
<dbReference type="InterPro" id="IPR011989">
    <property type="entry name" value="ARM-like"/>
</dbReference>
<evidence type="ECO:0000313" key="3">
    <source>
        <dbReference type="Proteomes" id="UP001310290"/>
    </source>
</evidence>
<dbReference type="RefSeq" id="WP_334659395.1">
    <property type="nucleotide sequence ID" value="NZ_JARULZ010000001.1"/>
</dbReference>
<dbReference type="Gene3D" id="1.25.10.10">
    <property type="entry name" value="Leucine-rich Repeat Variant"/>
    <property type="match status" value="1"/>
</dbReference>
<name>A0ABU8AQ33_9ACTN</name>
<reference evidence="2" key="1">
    <citation type="submission" date="2023-04" db="EMBL/GenBank/DDBJ databases">
        <title>Genomic diversity of scab-causing Streptomyces spp. in the province of Quebec, Canada.</title>
        <authorList>
            <person name="Biessy A."/>
            <person name="Cadieux M."/>
            <person name="Ciotola M."/>
            <person name="Filion M."/>
        </authorList>
    </citation>
    <scope>NUCLEOTIDE SEQUENCE</scope>
    <source>
        <strain evidence="2">B21-115</strain>
    </source>
</reference>
<proteinExistence type="predicted"/>
<feature type="region of interest" description="Disordered" evidence="1">
    <location>
        <begin position="526"/>
        <end position="550"/>
    </location>
</feature>
<dbReference type="InterPro" id="IPR016024">
    <property type="entry name" value="ARM-type_fold"/>
</dbReference>
<dbReference type="Proteomes" id="UP001310290">
    <property type="component" value="Unassembled WGS sequence"/>
</dbReference>
<gene>
    <name evidence="2" type="ORF">QBA35_20970</name>
</gene>
<feature type="compositionally biased region" description="Acidic residues" evidence="1">
    <location>
        <begin position="528"/>
        <end position="537"/>
    </location>
</feature>
<feature type="region of interest" description="Disordered" evidence="1">
    <location>
        <begin position="1"/>
        <end position="37"/>
    </location>
</feature>
<evidence type="ECO:0008006" key="4">
    <source>
        <dbReference type="Google" id="ProtNLM"/>
    </source>
</evidence>
<keyword evidence="3" id="KW-1185">Reference proteome</keyword>
<protein>
    <recommendedName>
        <fullName evidence="4">HEAT repeat domain-containing protein</fullName>
    </recommendedName>
</protein>
<comment type="caution">
    <text evidence="2">The sequence shown here is derived from an EMBL/GenBank/DDBJ whole genome shotgun (WGS) entry which is preliminary data.</text>
</comment>
<sequence>MSQDNAADAAKAGGRTEEGEEKQEESPQAPEQRQKAWEARQDLFKHAATARAFSSTLVDGDQFGQTGGTHYGDKIFHIGGRFEVSGRSSGPVPRGEVEELALVFRHGPRFDEALGRLGTHRVVILTGGHATGRRSAALMLLSRLGVESLRELAPPDSPDALLQELDRPVGYVLCGWTIGRHRPLRAPHLSLLRERLERGGGHLVITVEPSALPADLPSVRWEPPPTVEMLSSHVTRAVGEASWTELSGLAVVKEFLEREHPPREISEFAGRLVARHRGEINEQDLAAYGQAAAMAQIDRWLTGEVPALLDKAFLISLAVFDGAPYAVCAELGDVLFKRLHRIQDPDRAPAIPVFGSSRADRLQLARASGYVETELIDGSMLGHFVAQFQDERVAPLLLHEVWNQHPSARPAVVGWIQQLAKDSRPLVRTRAAGATALLAQADFPSTMAHLIEPWADSKSFNAWLTAANALTLAVLLEVPSALGVLHDWCTGDHPSRRWTAVRAYGLLGPAHHETTLRALLDAVRRPVEDEETDDDEDEKQRAKKREKARKEENKQFADALELLLLTVQSPVLHALAERLDPHGPRHDRAVRAHALRAFVQACAQYEEDGDRPIVLDWYFRAMATDETTDVRHLTAFWTTALGDHELTSRALRVLRGWVLTADRDRESEVALATLLPALAVTTANHQRVTHLLKTVRDADEREPAVAERLLAHVPAP</sequence>
<accession>A0ABU8AQ33</accession>
<dbReference type="SUPFAM" id="SSF48371">
    <property type="entry name" value="ARM repeat"/>
    <property type="match status" value="1"/>
</dbReference>